<dbReference type="SUPFAM" id="SSF52540">
    <property type="entry name" value="P-loop containing nucleoside triphosphate hydrolases"/>
    <property type="match status" value="1"/>
</dbReference>
<keyword evidence="2" id="KW-0547">Nucleotide-binding</keyword>
<dbReference type="InterPro" id="IPR001650">
    <property type="entry name" value="Helicase_C-like"/>
</dbReference>
<dbReference type="Gene3D" id="3.40.50.300">
    <property type="entry name" value="P-loop containing nucleotide triphosphate hydrolases"/>
    <property type="match status" value="2"/>
</dbReference>
<evidence type="ECO:0000256" key="2">
    <source>
        <dbReference type="ARBA" id="ARBA00022741"/>
    </source>
</evidence>
<protein>
    <recommendedName>
        <fullName evidence="1">RNA helicase</fullName>
        <ecNumber evidence="1">3.6.4.13</ecNumber>
    </recommendedName>
</protein>
<dbReference type="CDD" id="cd18787">
    <property type="entry name" value="SF2_C_DEAD"/>
    <property type="match status" value="1"/>
</dbReference>
<evidence type="ECO:0000313" key="10">
    <source>
        <dbReference type="RefSeq" id="XP_065646684.1"/>
    </source>
</evidence>
<dbReference type="RefSeq" id="XP_065646685.1">
    <property type="nucleotide sequence ID" value="XM_065790613.1"/>
</dbReference>
<dbReference type="SMART" id="SM00490">
    <property type="entry name" value="HELICc"/>
    <property type="match status" value="1"/>
</dbReference>
<feature type="domain" description="Helicase ATP-binding" evidence="7">
    <location>
        <begin position="114"/>
        <end position="289"/>
    </location>
</feature>
<keyword evidence="3" id="KW-0378">Hydrolase</keyword>
<dbReference type="Pfam" id="PF00271">
    <property type="entry name" value="Helicase_C"/>
    <property type="match status" value="1"/>
</dbReference>
<accession>A0ABM4BCK9</accession>
<dbReference type="InterPro" id="IPR027417">
    <property type="entry name" value="P-loop_NTPase"/>
</dbReference>
<evidence type="ECO:0000313" key="11">
    <source>
        <dbReference type="RefSeq" id="XP_065646685.1"/>
    </source>
</evidence>
<evidence type="ECO:0000256" key="6">
    <source>
        <dbReference type="SAM" id="Coils"/>
    </source>
</evidence>
<dbReference type="CDD" id="cd00268">
    <property type="entry name" value="DEADc"/>
    <property type="match status" value="1"/>
</dbReference>
<dbReference type="PROSITE" id="PS51192">
    <property type="entry name" value="HELICASE_ATP_BIND_1"/>
    <property type="match status" value="1"/>
</dbReference>
<evidence type="ECO:0000256" key="5">
    <source>
        <dbReference type="ARBA" id="ARBA00022840"/>
    </source>
</evidence>
<dbReference type="Proteomes" id="UP001652625">
    <property type="component" value="Chromosome 02"/>
</dbReference>
<reference evidence="9 10" key="1">
    <citation type="submission" date="2025-05" db="UniProtKB">
        <authorList>
            <consortium name="RefSeq"/>
        </authorList>
    </citation>
    <scope>NUCLEOTIDE SEQUENCE [LARGE SCALE GENOMIC DNA]</scope>
</reference>
<gene>
    <name evidence="10 11" type="primary">LOC100200171</name>
</gene>
<dbReference type="GO" id="GO:0004386">
    <property type="term" value="F:helicase activity"/>
    <property type="evidence" value="ECO:0007669"/>
    <property type="project" value="UniProtKB-KW"/>
</dbReference>
<dbReference type="PANTHER" id="PTHR47958">
    <property type="entry name" value="ATP-DEPENDENT RNA HELICASE DBP3"/>
    <property type="match status" value="1"/>
</dbReference>
<evidence type="ECO:0000256" key="1">
    <source>
        <dbReference type="ARBA" id="ARBA00012552"/>
    </source>
</evidence>
<dbReference type="RefSeq" id="XP_065646684.1">
    <property type="nucleotide sequence ID" value="XM_065790612.1"/>
</dbReference>
<organism evidence="9 10">
    <name type="scientific">Hydra vulgaris</name>
    <name type="common">Hydra</name>
    <name type="synonym">Hydra attenuata</name>
    <dbReference type="NCBI Taxonomy" id="6087"/>
    <lineage>
        <taxon>Eukaryota</taxon>
        <taxon>Metazoa</taxon>
        <taxon>Cnidaria</taxon>
        <taxon>Hydrozoa</taxon>
        <taxon>Hydroidolina</taxon>
        <taxon>Anthoathecata</taxon>
        <taxon>Aplanulata</taxon>
        <taxon>Hydridae</taxon>
        <taxon>Hydra</taxon>
    </lineage>
</organism>
<evidence type="ECO:0000259" key="8">
    <source>
        <dbReference type="PROSITE" id="PS51194"/>
    </source>
</evidence>
<keyword evidence="4 10" id="KW-0347">Helicase</keyword>
<keyword evidence="9" id="KW-1185">Reference proteome</keyword>
<dbReference type="InterPro" id="IPR014001">
    <property type="entry name" value="Helicase_ATP-bd"/>
</dbReference>
<dbReference type="EC" id="3.6.4.13" evidence="1"/>
<proteinExistence type="predicted"/>
<feature type="coiled-coil region" evidence="6">
    <location>
        <begin position="311"/>
        <end position="345"/>
    </location>
</feature>
<dbReference type="Pfam" id="PF00270">
    <property type="entry name" value="DEAD"/>
    <property type="match status" value="1"/>
</dbReference>
<sequence>MDVEKLAQLLEGLNLSETPQLKCKDCNCFVCQEWCAICKEDCQCMSVNSLPDDSYVRQPGIFFKNYDTLQVKISGQNIANLPSPITDFESFKELPCSIFKLFYKKPTPVQKSAIPLMIQGLDLVVCAQTGSGKTAAFLIPIIVKVLSKPTTKQPYAFILTPTRELAIQIHRDAVRLTKETHIKCCCVYGGKDISENIANINAGCDILIGTLGRVEGILKILKSLLSTVQIFVLDEGDHMLGSNFISDIEKLNKNYLPAKENRQTVLFCATLPDDFCIDPKVKCDVDQKVVDNNAKVNTEKDDTDDKEIKDNKAVESENKKVSHNNAKIKNNRTSINETLKKLLKDDYIFISVGSIDGTVNFIDQSFIKVQNDTPKIKMLIDILVKESIENRKTVVFVETKKETRKLAKFLCCCGFKVTVFHKDRCQRDREEALHQFNTGVKPIMICTSVSARGLDIIEVKTVINYDLPQDISTYLYRIGRTGRAGHAGKSISFFVENRDDPIARGLVKNLSMSEQEVPEWLECIAENATGTAYGSRAGKFASKDSRKAISTITLECDFSPANNE</sequence>
<evidence type="ECO:0000259" key="7">
    <source>
        <dbReference type="PROSITE" id="PS51192"/>
    </source>
</evidence>
<dbReference type="InterPro" id="IPR011545">
    <property type="entry name" value="DEAD/DEAH_box_helicase_dom"/>
</dbReference>
<evidence type="ECO:0000313" key="9">
    <source>
        <dbReference type="Proteomes" id="UP001652625"/>
    </source>
</evidence>
<keyword evidence="5" id="KW-0067">ATP-binding</keyword>
<feature type="domain" description="Helicase C-terminal" evidence="8">
    <location>
        <begin position="361"/>
        <end position="525"/>
    </location>
</feature>
<dbReference type="PROSITE" id="PS51194">
    <property type="entry name" value="HELICASE_CTER"/>
    <property type="match status" value="1"/>
</dbReference>
<name>A0ABM4BCK9_HYDVU</name>
<keyword evidence="6" id="KW-0175">Coiled coil</keyword>
<dbReference type="SMART" id="SM00487">
    <property type="entry name" value="DEXDc"/>
    <property type="match status" value="1"/>
</dbReference>
<evidence type="ECO:0000256" key="3">
    <source>
        <dbReference type="ARBA" id="ARBA00022801"/>
    </source>
</evidence>
<evidence type="ECO:0000256" key="4">
    <source>
        <dbReference type="ARBA" id="ARBA00022806"/>
    </source>
</evidence>
<dbReference type="InterPro" id="IPR044742">
    <property type="entry name" value="DEAD/DEAH_RhlB"/>
</dbReference>
<dbReference type="GeneID" id="100200171"/>